<accession>A0A0R3MR40</accession>
<reference evidence="1 2" key="1">
    <citation type="submission" date="2014-03" db="EMBL/GenBank/DDBJ databases">
        <title>Bradyrhizobium valentinum sp. nov., isolated from effective nodules of Lupinus mariae-josephae, a lupine endemic of basic-lime soils in Eastern Spain.</title>
        <authorList>
            <person name="Duran D."/>
            <person name="Rey L."/>
            <person name="Navarro A."/>
            <person name="Busquets A."/>
            <person name="Imperial J."/>
            <person name="Ruiz-Argueso T."/>
        </authorList>
    </citation>
    <scope>NUCLEOTIDE SEQUENCE [LARGE SCALE GENOMIC DNA]</scope>
    <source>
        <strain evidence="1 2">CCBAU 23086</strain>
    </source>
</reference>
<comment type="caution">
    <text evidence="1">The sequence shown here is derived from an EMBL/GenBank/DDBJ whole genome shotgun (WGS) entry which is preliminary data.</text>
</comment>
<evidence type="ECO:0000313" key="2">
    <source>
        <dbReference type="Proteomes" id="UP000051660"/>
    </source>
</evidence>
<evidence type="ECO:0000313" key="1">
    <source>
        <dbReference type="EMBL" id="KRR22046.1"/>
    </source>
</evidence>
<proteinExistence type="predicted"/>
<organism evidence="1 2">
    <name type="scientific">Bradyrhizobium lablabi</name>
    <dbReference type="NCBI Taxonomy" id="722472"/>
    <lineage>
        <taxon>Bacteria</taxon>
        <taxon>Pseudomonadati</taxon>
        <taxon>Pseudomonadota</taxon>
        <taxon>Alphaproteobacteria</taxon>
        <taxon>Hyphomicrobiales</taxon>
        <taxon>Nitrobacteraceae</taxon>
        <taxon>Bradyrhizobium</taxon>
    </lineage>
</organism>
<dbReference type="AlphaFoldDB" id="A0A0R3MR40"/>
<protein>
    <submittedName>
        <fullName evidence="1">Uncharacterized protein</fullName>
    </submittedName>
</protein>
<dbReference type="RefSeq" id="WP_057859674.1">
    <property type="nucleotide sequence ID" value="NZ_LLYB01000078.1"/>
</dbReference>
<dbReference type="OrthoDB" id="8255879at2"/>
<dbReference type="EMBL" id="LLYB01000078">
    <property type="protein sequence ID" value="KRR22046.1"/>
    <property type="molecule type" value="Genomic_DNA"/>
</dbReference>
<gene>
    <name evidence="1" type="ORF">CQ14_39085</name>
</gene>
<dbReference type="Proteomes" id="UP000051660">
    <property type="component" value="Unassembled WGS sequence"/>
</dbReference>
<name>A0A0R3MR40_9BRAD</name>
<sequence length="60" mass="7059">MKDYQTHLEKLRKDAAECALVRDLATDKAKREMFDRLARHLEQLADEVERVMNARKTGSR</sequence>